<keyword evidence="2" id="KW-1185">Reference proteome</keyword>
<dbReference type="KEGG" id="rgu:A4W93_21670"/>
<dbReference type="STRING" id="946333.A4W93_21670"/>
<protein>
    <submittedName>
        <fullName evidence="1">Uncharacterized protein</fullName>
    </submittedName>
</protein>
<dbReference type="AlphaFoldDB" id="A0A1W6LDJ0"/>
<dbReference type="InterPro" id="IPR011990">
    <property type="entry name" value="TPR-like_helical_dom_sf"/>
</dbReference>
<gene>
    <name evidence="1" type="ORF">A4W93_21670</name>
</gene>
<dbReference type="RefSeq" id="WP_085752597.1">
    <property type="nucleotide sequence ID" value="NZ_BSPR01000006.1"/>
</dbReference>
<evidence type="ECO:0000313" key="1">
    <source>
        <dbReference type="EMBL" id="ARN22299.1"/>
    </source>
</evidence>
<dbReference type="OrthoDB" id="5365194at2"/>
<accession>A0A1W6LDJ0</accession>
<dbReference type="Proteomes" id="UP000193427">
    <property type="component" value="Chromosome"/>
</dbReference>
<dbReference type="EMBL" id="CP015118">
    <property type="protein sequence ID" value="ARN22299.1"/>
    <property type="molecule type" value="Genomic_DNA"/>
</dbReference>
<sequence>MRFSIAVPLAALAVASSATAAAAAPCQEPELESVASDDPECHFYKGTRHFREKDYQAALQEWLAVMEAKELPKELEYLRLNAQNNLGYLYYMGLGVRKNTELAIQQYWLPAEKAGHEEAAYHLCHAYAEENRNVALGYCREALRRYGRLGETDEGDAAVVAQLRRYISHLEGR</sequence>
<organism evidence="1 2">
    <name type="scientific">Piscinibacter gummiphilus</name>
    <dbReference type="NCBI Taxonomy" id="946333"/>
    <lineage>
        <taxon>Bacteria</taxon>
        <taxon>Pseudomonadati</taxon>
        <taxon>Pseudomonadota</taxon>
        <taxon>Betaproteobacteria</taxon>
        <taxon>Burkholderiales</taxon>
        <taxon>Sphaerotilaceae</taxon>
        <taxon>Piscinibacter</taxon>
    </lineage>
</organism>
<proteinExistence type="predicted"/>
<dbReference type="SUPFAM" id="SSF81901">
    <property type="entry name" value="HCP-like"/>
    <property type="match status" value="1"/>
</dbReference>
<reference evidence="1 2" key="1">
    <citation type="submission" date="2016-04" db="EMBL/GenBank/DDBJ databases">
        <title>Complete genome sequence of natural rubber-degrading, novel Gram-negative bacterium, Rhizobacter gummiphilus strain NS21.</title>
        <authorList>
            <person name="Tabata M."/>
            <person name="Kasai D."/>
            <person name="Fukuda M."/>
        </authorList>
    </citation>
    <scope>NUCLEOTIDE SEQUENCE [LARGE SCALE GENOMIC DNA]</scope>
    <source>
        <strain evidence="1 2">NS21</strain>
    </source>
</reference>
<dbReference type="Gene3D" id="1.25.40.10">
    <property type="entry name" value="Tetratricopeptide repeat domain"/>
    <property type="match status" value="1"/>
</dbReference>
<name>A0A1W6LDJ0_9BURK</name>
<evidence type="ECO:0000313" key="2">
    <source>
        <dbReference type="Proteomes" id="UP000193427"/>
    </source>
</evidence>